<evidence type="ECO:0000313" key="3">
    <source>
        <dbReference type="Proteomes" id="UP000534286"/>
    </source>
</evidence>
<dbReference type="AlphaFoldDB" id="A0A7W7RVS1"/>
<comment type="caution">
    <text evidence="2">The sequence shown here is derived from an EMBL/GenBank/DDBJ whole genome shotgun (WGS) entry which is preliminary data.</text>
</comment>
<organism evidence="2 3">
    <name type="scientific">Streptosporangium album</name>
    <dbReference type="NCBI Taxonomy" id="47479"/>
    <lineage>
        <taxon>Bacteria</taxon>
        <taxon>Bacillati</taxon>
        <taxon>Actinomycetota</taxon>
        <taxon>Actinomycetes</taxon>
        <taxon>Streptosporangiales</taxon>
        <taxon>Streptosporangiaceae</taxon>
        <taxon>Streptosporangium</taxon>
    </lineage>
</organism>
<accession>A0A7W7RVS1</accession>
<sequence length="155" mass="16783">MATSEAPGNTIKPSIESKSTAVYLSDLQSVEGEAKAGESKANAKTYKNSIILGYNDCSEDFQVGYNLDRKYRHLQATISPADTTRSGIGIRFMAFLDGKNIADHDLVVGQAKRLDVDVEGGLRLVLLSRIHKVGSDYQTCPSDGDRAVWGDAQIS</sequence>
<evidence type="ECO:0000313" key="2">
    <source>
        <dbReference type="EMBL" id="MBB4939126.1"/>
    </source>
</evidence>
<dbReference type="Pfam" id="PF08305">
    <property type="entry name" value="NPCBM"/>
    <property type="match status" value="1"/>
</dbReference>
<proteinExistence type="predicted"/>
<dbReference type="EMBL" id="JACHJU010000001">
    <property type="protein sequence ID" value="MBB4939126.1"/>
    <property type="molecule type" value="Genomic_DNA"/>
</dbReference>
<feature type="domain" description="Glycosyl hydrolase family 98 putative carbohydrate-binding module" evidence="1">
    <location>
        <begin position="62"/>
        <end position="154"/>
    </location>
</feature>
<dbReference type="InterPro" id="IPR013222">
    <property type="entry name" value="Glyco_hyd_98_carb-bd"/>
</dbReference>
<reference evidence="2 3" key="1">
    <citation type="submission" date="2020-08" db="EMBL/GenBank/DDBJ databases">
        <title>Sequencing the genomes of 1000 actinobacteria strains.</title>
        <authorList>
            <person name="Klenk H.-P."/>
        </authorList>
    </citation>
    <scope>NUCLEOTIDE SEQUENCE [LARGE SCALE GENOMIC DNA]</scope>
    <source>
        <strain evidence="2 3">DSM 43023</strain>
    </source>
</reference>
<dbReference type="Proteomes" id="UP000534286">
    <property type="component" value="Unassembled WGS sequence"/>
</dbReference>
<dbReference type="SUPFAM" id="SSF49785">
    <property type="entry name" value="Galactose-binding domain-like"/>
    <property type="match status" value="1"/>
</dbReference>
<dbReference type="RefSeq" id="WP_184755190.1">
    <property type="nucleotide sequence ID" value="NZ_BAABEK010000013.1"/>
</dbReference>
<protein>
    <recommendedName>
        <fullName evidence="1">Glycosyl hydrolase family 98 putative carbohydrate-binding module domain-containing protein</fullName>
    </recommendedName>
</protein>
<dbReference type="Gene3D" id="2.60.120.1060">
    <property type="entry name" value="NPCBM/NEW2 domain"/>
    <property type="match status" value="1"/>
</dbReference>
<evidence type="ECO:0000259" key="1">
    <source>
        <dbReference type="Pfam" id="PF08305"/>
    </source>
</evidence>
<keyword evidence="3" id="KW-1185">Reference proteome</keyword>
<dbReference type="InterPro" id="IPR008979">
    <property type="entry name" value="Galactose-bd-like_sf"/>
</dbReference>
<name>A0A7W7RVS1_9ACTN</name>
<dbReference type="InterPro" id="IPR038637">
    <property type="entry name" value="NPCBM_sf"/>
</dbReference>
<gene>
    <name evidence="2" type="ORF">FHR32_003431</name>
</gene>